<dbReference type="InterPro" id="IPR001138">
    <property type="entry name" value="Zn2Cys6_DnaBD"/>
</dbReference>
<name>A0A6A6WN67_9PEZI</name>
<dbReference type="PROSITE" id="PS00463">
    <property type="entry name" value="ZN2_CY6_FUNGAL_1"/>
    <property type="match status" value="1"/>
</dbReference>
<evidence type="ECO:0000256" key="2">
    <source>
        <dbReference type="SAM" id="MobiDB-lite"/>
    </source>
</evidence>
<accession>A0A6A6WN67</accession>
<dbReference type="GeneID" id="54488937"/>
<proteinExistence type="predicted"/>
<feature type="region of interest" description="Disordered" evidence="2">
    <location>
        <begin position="1"/>
        <end position="21"/>
    </location>
</feature>
<dbReference type="GO" id="GO:0000981">
    <property type="term" value="F:DNA-binding transcription factor activity, RNA polymerase II-specific"/>
    <property type="evidence" value="ECO:0007669"/>
    <property type="project" value="InterPro"/>
</dbReference>
<evidence type="ECO:0000256" key="1">
    <source>
        <dbReference type="ARBA" id="ARBA00023242"/>
    </source>
</evidence>
<evidence type="ECO:0000313" key="4">
    <source>
        <dbReference type="EMBL" id="KAF2763526.1"/>
    </source>
</evidence>
<dbReference type="CDD" id="cd00067">
    <property type="entry name" value="GAL4"/>
    <property type="match status" value="1"/>
</dbReference>
<reference evidence="4" key="1">
    <citation type="journal article" date="2020" name="Stud. Mycol.">
        <title>101 Dothideomycetes genomes: a test case for predicting lifestyles and emergence of pathogens.</title>
        <authorList>
            <person name="Haridas S."/>
            <person name="Albert R."/>
            <person name="Binder M."/>
            <person name="Bloem J."/>
            <person name="Labutti K."/>
            <person name="Salamov A."/>
            <person name="Andreopoulos B."/>
            <person name="Baker S."/>
            <person name="Barry K."/>
            <person name="Bills G."/>
            <person name="Bluhm B."/>
            <person name="Cannon C."/>
            <person name="Castanera R."/>
            <person name="Culley D."/>
            <person name="Daum C."/>
            <person name="Ezra D."/>
            <person name="Gonzalez J."/>
            <person name="Henrissat B."/>
            <person name="Kuo A."/>
            <person name="Liang C."/>
            <person name="Lipzen A."/>
            <person name="Lutzoni F."/>
            <person name="Magnuson J."/>
            <person name="Mondo S."/>
            <person name="Nolan M."/>
            <person name="Ohm R."/>
            <person name="Pangilinan J."/>
            <person name="Park H.-J."/>
            <person name="Ramirez L."/>
            <person name="Alfaro M."/>
            <person name="Sun H."/>
            <person name="Tritt A."/>
            <person name="Yoshinaga Y."/>
            <person name="Zwiers L.-H."/>
            <person name="Turgeon B."/>
            <person name="Goodwin S."/>
            <person name="Spatafora J."/>
            <person name="Crous P."/>
            <person name="Grigoriev I."/>
        </authorList>
    </citation>
    <scope>NUCLEOTIDE SEQUENCE</scope>
    <source>
        <strain evidence="4">CBS 121739</strain>
    </source>
</reference>
<dbReference type="AlphaFoldDB" id="A0A6A6WN67"/>
<dbReference type="Pfam" id="PF11951">
    <property type="entry name" value="Fungal_trans_2"/>
    <property type="match status" value="1"/>
</dbReference>
<sequence length="398" mass="44744">MSSSSTPIPHRRRVRKSGPKSRLGCVNCKNRKIKCQENRPSCDNCQRGHLSCVYPNLVFASFVPGCNAPQRVRMPASLPQIATKSSDEARLFHHYMSKAHPHLPVGARLVGLWTIKIPALATKYDYLQSALLALSASHLSAVSGHQLESQALTHRIAAIRSFNQAISKPASSIPELDSRVATLVALMFQARFMEEGLLEFLMMVRGCYLASGDYQTKPESAFHDLRAEGHLKALGDRLERVKSVEINQHELQLAQESLEEVAPLVTDDINTPFYEALYATLVAARDAPLKAYEEYGVAYNYVAFLPNRDFLAFICPENNVAQVLLAYFFAMNPMNALLEPVARYETDGLPNILEMDCVGQWVLRIFNNVAPEYRTYLRWPLRAFGYVEKVQTLTIHSR</sequence>
<dbReference type="SUPFAM" id="SSF57701">
    <property type="entry name" value="Zn2/Cys6 DNA-binding domain"/>
    <property type="match status" value="1"/>
</dbReference>
<dbReference type="InterPro" id="IPR021858">
    <property type="entry name" value="Fun_TF"/>
</dbReference>
<dbReference type="Proteomes" id="UP000799437">
    <property type="component" value="Unassembled WGS sequence"/>
</dbReference>
<gene>
    <name evidence="4" type="ORF">EJ05DRAFT_507106</name>
</gene>
<keyword evidence="5" id="KW-1185">Reference proteome</keyword>
<evidence type="ECO:0000313" key="5">
    <source>
        <dbReference type="Proteomes" id="UP000799437"/>
    </source>
</evidence>
<dbReference type="PROSITE" id="PS50048">
    <property type="entry name" value="ZN2_CY6_FUNGAL_2"/>
    <property type="match status" value="1"/>
</dbReference>
<dbReference type="InterPro" id="IPR036864">
    <property type="entry name" value="Zn2-C6_fun-type_DNA-bd_sf"/>
</dbReference>
<feature type="domain" description="Zn(2)-C6 fungal-type" evidence="3">
    <location>
        <begin position="24"/>
        <end position="54"/>
    </location>
</feature>
<protein>
    <recommendedName>
        <fullName evidence="3">Zn(2)-C6 fungal-type domain-containing protein</fullName>
    </recommendedName>
</protein>
<feature type="compositionally biased region" description="Basic residues" evidence="2">
    <location>
        <begin position="9"/>
        <end position="19"/>
    </location>
</feature>
<dbReference type="OrthoDB" id="416217at2759"/>
<dbReference type="EMBL" id="ML996565">
    <property type="protein sequence ID" value="KAF2763526.1"/>
    <property type="molecule type" value="Genomic_DNA"/>
</dbReference>
<dbReference type="PANTHER" id="PTHR47657:SF7">
    <property type="entry name" value="STEROL REGULATORY ELEMENT-BINDING PROTEIN ECM22"/>
    <property type="match status" value="1"/>
</dbReference>
<dbReference type="InterPro" id="IPR052400">
    <property type="entry name" value="Zn2-C6_fungal_TF"/>
</dbReference>
<dbReference type="Gene3D" id="4.10.240.10">
    <property type="entry name" value="Zn(2)-C6 fungal-type DNA-binding domain"/>
    <property type="match status" value="1"/>
</dbReference>
<dbReference type="RefSeq" id="XP_033605977.1">
    <property type="nucleotide sequence ID" value="XM_033747883.1"/>
</dbReference>
<evidence type="ECO:0000259" key="3">
    <source>
        <dbReference type="PROSITE" id="PS50048"/>
    </source>
</evidence>
<keyword evidence="1" id="KW-0539">Nucleus</keyword>
<dbReference type="SMART" id="SM00066">
    <property type="entry name" value="GAL4"/>
    <property type="match status" value="1"/>
</dbReference>
<organism evidence="4 5">
    <name type="scientific">Pseudovirgaria hyperparasitica</name>
    <dbReference type="NCBI Taxonomy" id="470096"/>
    <lineage>
        <taxon>Eukaryota</taxon>
        <taxon>Fungi</taxon>
        <taxon>Dikarya</taxon>
        <taxon>Ascomycota</taxon>
        <taxon>Pezizomycotina</taxon>
        <taxon>Dothideomycetes</taxon>
        <taxon>Dothideomycetes incertae sedis</taxon>
        <taxon>Acrospermales</taxon>
        <taxon>Acrospermaceae</taxon>
        <taxon>Pseudovirgaria</taxon>
    </lineage>
</organism>
<dbReference type="PANTHER" id="PTHR47657">
    <property type="entry name" value="STEROL REGULATORY ELEMENT-BINDING PROTEIN ECM22"/>
    <property type="match status" value="1"/>
</dbReference>
<dbReference type="Pfam" id="PF00172">
    <property type="entry name" value="Zn_clus"/>
    <property type="match status" value="1"/>
</dbReference>
<dbReference type="GO" id="GO:0008270">
    <property type="term" value="F:zinc ion binding"/>
    <property type="evidence" value="ECO:0007669"/>
    <property type="project" value="InterPro"/>
</dbReference>